<dbReference type="GO" id="GO:0051287">
    <property type="term" value="F:NAD binding"/>
    <property type="evidence" value="ECO:0007669"/>
    <property type="project" value="UniProtKB-UniRule"/>
</dbReference>
<evidence type="ECO:0000256" key="13">
    <source>
        <dbReference type="HAMAP-Rule" id="MF_00102"/>
    </source>
</evidence>
<evidence type="ECO:0000256" key="2">
    <source>
        <dbReference type="ARBA" id="ARBA00022490"/>
    </source>
</evidence>
<dbReference type="Gene3D" id="3.40.50.720">
    <property type="entry name" value="NAD(P)-binding Rossmann-like Domain"/>
    <property type="match status" value="1"/>
</dbReference>
<dbReference type="EMBL" id="ALXG01000004">
    <property type="protein sequence ID" value="ETO41036.1"/>
    <property type="molecule type" value="Genomic_DNA"/>
</dbReference>
<comment type="function">
    <text evidence="13">Catalyzes the conversion of 4-hydroxy-tetrahydrodipicolinate (HTPA) to tetrahydrodipicolinate.</text>
</comment>
<accession>W9EIE3</accession>
<evidence type="ECO:0000313" key="17">
    <source>
        <dbReference type="Proteomes" id="UP000019474"/>
    </source>
</evidence>
<dbReference type="AlphaFoldDB" id="W9EIE3"/>
<evidence type="ECO:0000256" key="8">
    <source>
        <dbReference type="ARBA" id="ARBA00023154"/>
    </source>
</evidence>
<sequence>MIKVLVSGFQGAMGQQAVRLIEHDQQLELVAVYSPHATRNASVPTGCQLFTQLTAIQTDAQVWVDFSTPAGAAENAKFALAHNLIPIIGTSGLSSETIQALQKFAKSQHQKGLLVPNFGLSAVLLMQFAKQAARYFPDAEIIEMHHADKRDSPSGTAISTAEQIAIGRQGTPFEAPQTTETIPGARGAHYENVPIHAVRLPGYVAHEQVLFGGPGEALTIRQDSFDRRSFMHGLRLALLNTNKLSGFMVGLENVL</sequence>
<gene>
    <name evidence="13" type="primary">dapB</name>
    <name evidence="16" type="ORF">B808_31</name>
</gene>
<dbReference type="InterPro" id="IPR000846">
    <property type="entry name" value="DapB_N"/>
</dbReference>
<feature type="binding site" evidence="13">
    <location>
        <begin position="115"/>
        <end position="118"/>
    </location>
    <ligand>
        <name>NAD(+)</name>
        <dbReference type="ChEBI" id="CHEBI:57540"/>
    </ligand>
</feature>
<dbReference type="GO" id="GO:0016726">
    <property type="term" value="F:oxidoreductase activity, acting on CH or CH2 groups, NAD or NADP as acceptor"/>
    <property type="evidence" value="ECO:0007669"/>
    <property type="project" value="UniProtKB-UniRule"/>
</dbReference>
<evidence type="ECO:0000259" key="14">
    <source>
        <dbReference type="Pfam" id="PF01113"/>
    </source>
</evidence>
<keyword evidence="2 13" id="KW-0963">Cytoplasm</keyword>
<dbReference type="InterPro" id="IPR023940">
    <property type="entry name" value="DHDPR_bac"/>
</dbReference>
<name>W9EIE3_9LACO</name>
<evidence type="ECO:0000256" key="4">
    <source>
        <dbReference type="ARBA" id="ARBA00022857"/>
    </source>
</evidence>
<dbReference type="GO" id="GO:0019877">
    <property type="term" value="P:diaminopimelate biosynthetic process"/>
    <property type="evidence" value="ECO:0007669"/>
    <property type="project" value="UniProtKB-UniRule"/>
</dbReference>
<feature type="binding site" evidence="13">
    <location>
        <position position="146"/>
    </location>
    <ligand>
        <name>(S)-2,3,4,5-tetrahydrodipicolinate</name>
        <dbReference type="ChEBI" id="CHEBI:16845"/>
    </ligand>
</feature>
<dbReference type="InterPro" id="IPR022663">
    <property type="entry name" value="DapB_C"/>
</dbReference>
<evidence type="ECO:0000313" key="16">
    <source>
        <dbReference type="EMBL" id="ETO41036.1"/>
    </source>
</evidence>
<dbReference type="SUPFAM" id="SSF55347">
    <property type="entry name" value="Glyceraldehyde-3-phosphate dehydrogenase-like, C-terminal domain"/>
    <property type="match status" value="1"/>
</dbReference>
<dbReference type="SUPFAM" id="SSF51735">
    <property type="entry name" value="NAD(P)-binding Rossmann-fold domains"/>
    <property type="match status" value="1"/>
</dbReference>
<keyword evidence="17" id="KW-1185">Reference proteome</keyword>
<comment type="caution">
    <text evidence="16">The sequence shown here is derived from an EMBL/GenBank/DDBJ whole genome shotgun (WGS) entry which is preliminary data.</text>
</comment>
<dbReference type="PANTHER" id="PTHR20836:SF0">
    <property type="entry name" value="4-HYDROXY-TETRAHYDRODIPICOLINATE REDUCTASE 1, CHLOROPLASTIC-RELATED"/>
    <property type="match status" value="1"/>
</dbReference>
<dbReference type="UniPathway" id="UPA00034">
    <property type="reaction ID" value="UER00018"/>
</dbReference>
<comment type="pathway">
    <text evidence="9 13">Amino-acid biosynthesis; L-lysine biosynthesis via DAP pathway; (S)-tetrahydrodipicolinate from L-aspartate: step 4/4.</text>
</comment>
<evidence type="ECO:0000256" key="12">
    <source>
        <dbReference type="ARBA" id="ARBA00049396"/>
    </source>
</evidence>
<evidence type="ECO:0000256" key="1">
    <source>
        <dbReference type="ARBA" id="ARBA00006642"/>
    </source>
</evidence>
<dbReference type="Pfam" id="PF05173">
    <property type="entry name" value="DapB_C"/>
    <property type="match status" value="1"/>
</dbReference>
<dbReference type="PANTHER" id="PTHR20836">
    <property type="entry name" value="DIHYDRODIPICOLINATE REDUCTASE"/>
    <property type="match status" value="1"/>
</dbReference>
<dbReference type="GO" id="GO:0008839">
    <property type="term" value="F:4-hydroxy-tetrahydrodipicolinate reductase"/>
    <property type="evidence" value="ECO:0007669"/>
    <property type="project" value="UniProtKB-UniRule"/>
</dbReference>
<feature type="binding site" evidence="13">
    <location>
        <begin position="89"/>
        <end position="91"/>
    </location>
    <ligand>
        <name>NAD(+)</name>
        <dbReference type="ChEBI" id="CHEBI:57540"/>
    </ligand>
</feature>
<comment type="subunit">
    <text evidence="13">Homotetramer.</text>
</comment>
<dbReference type="EC" id="1.17.1.8" evidence="10 13"/>
<evidence type="ECO:0000256" key="6">
    <source>
        <dbReference type="ARBA" id="ARBA00023002"/>
    </source>
</evidence>
<comment type="similarity">
    <text evidence="1 13">Belongs to the DapB family.</text>
</comment>
<feature type="binding site" evidence="13">
    <location>
        <begin position="8"/>
        <end position="13"/>
    </location>
    <ligand>
        <name>NAD(+)</name>
        <dbReference type="ChEBI" id="CHEBI:57540"/>
    </ligand>
</feature>
<dbReference type="FunFam" id="3.30.360.10:FF:000009">
    <property type="entry name" value="4-hydroxy-tetrahydrodipicolinate reductase"/>
    <property type="match status" value="1"/>
</dbReference>
<reference evidence="16 17" key="1">
    <citation type="submission" date="2012-08" db="EMBL/GenBank/DDBJ databases">
        <title>Genome sequencing of Lactobacillus florum 8D.</title>
        <authorList>
            <person name="Kim E.B."/>
            <person name="Marco M.L."/>
        </authorList>
    </citation>
    <scope>NUCLEOTIDE SEQUENCE [LARGE SCALE GENOMIC DNA]</scope>
    <source>
        <strain evidence="16 17">8D</strain>
    </source>
</reference>
<dbReference type="CDD" id="cd02274">
    <property type="entry name" value="DHDPR_N"/>
    <property type="match status" value="1"/>
</dbReference>
<keyword evidence="8 13" id="KW-0457">Lysine biosynthesis</keyword>
<comment type="subcellular location">
    <subcellularLocation>
        <location evidence="13">Cytoplasm</location>
    </subcellularLocation>
</comment>
<dbReference type="NCBIfam" id="TIGR00036">
    <property type="entry name" value="dapB"/>
    <property type="match status" value="1"/>
</dbReference>
<dbReference type="Gene3D" id="3.30.360.10">
    <property type="entry name" value="Dihydrodipicolinate Reductase, domain 2"/>
    <property type="match status" value="1"/>
</dbReference>
<keyword evidence="6 13" id="KW-0560">Oxidoreductase</keyword>
<keyword evidence="3 13" id="KW-0028">Amino-acid biosynthesis</keyword>
<evidence type="ECO:0000256" key="5">
    <source>
        <dbReference type="ARBA" id="ARBA00022915"/>
    </source>
</evidence>
<feature type="domain" description="Dihydrodipicolinate reductase N-terminal" evidence="14">
    <location>
        <begin position="2"/>
        <end position="118"/>
    </location>
</feature>
<keyword evidence="5 13" id="KW-0220">Diaminopimelate biosynthesis</keyword>
<feature type="active site" description="Proton donor" evidence="13">
    <location>
        <position position="149"/>
    </location>
</feature>
<organism evidence="16 17">
    <name type="scientific">Fructilactobacillus florum 8D</name>
    <dbReference type="NCBI Taxonomy" id="1221538"/>
    <lineage>
        <taxon>Bacteria</taxon>
        <taxon>Bacillati</taxon>
        <taxon>Bacillota</taxon>
        <taxon>Bacilli</taxon>
        <taxon>Lactobacillales</taxon>
        <taxon>Lactobacillaceae</taxon>
        <taxon>Fructilactobacillus</taxon>
    </lineage>
</organism>
<dbReference type="GO" id="GO:0050661">
    <property type="term" value="F:NADP binding"/>
    <property type="evidence" value="ECO:0007669"/>
    <property type="project" value="UniProtKB-UniRule"/>
</dbReference>
<keyword evidence="7 13" id="KW-0520">NAD</keyword>
<comment type="catalytic activity">
    <reaction evidence="12 13">
        <text>(S)-2,3,4,5-tetrahydrodipicolinate + NAD(+) + H2O = (2S,4S)-4-hydroxy-2,3,4,5-tetrahydrodipicolinate + NADH + H(+)</text>
        <dbReference type="Rhea" id="RHEA:35323"/>
        <dbReference type="ChEBI" id="CHEBI:15377"/>
        <dbReference type="ChEBI" id="CHEBI:15378"/>
        <dbReference type="ChEBI" id="CHEBI:16845"/>
        <dbReference type="ChEBI" id="CHEBI:57540"/>
        <dbReference type="ChEBI" id="CHEBI:57945"/>
        <dbReference type="ChEBI" id="CHEBI:67139"/>
        <dbReference type="EC" id="1.17.1.8"/>
    </reaction>
</comment>
<comment type="caution">
    <text evidence="13">Lacks conserved residue(s) required for the propagation of feature annotation.</text>
</comment>
<dbReference type="InterPro" id="IPR036291">
    <property type="entry name" value="NAD(P)-bd_dom_sf"/>
</dbReference>
<dbReference type="PROSITE" id="PS01298">
    <property type="entry name" value="DAPB"/>
    <property type="match status" value="1"/>
</dbReference>
<keyword evidence="4 13" id="KW-0521">NADP</keyword>
<dbReference type="HAMAP" id="MF_00102">
    <property type="entry name" value="DapB"/>
    <property type="match status" value="1"/>
</dbReference>
<dbReference type="Pfam" id="PF01113">
    <property type="entry name" value="DapB_N"/>
    <property type="match status" value="1"/>
</dbReference>
<dbReference type="InterPro" id="IPR022664">
    <property type="entry name" value="DapB_N_CS"/>
</dbReference>
<evidence type="ECO:0000256" key="11">
    <source>
        <dbReference type="ARBA" id="ARBA00049080"/>
    </source>
</evidence>
<comment type="caution">
    <text evidence="13">Was originally thought to be a dihydrodipicolinate reductase (DHDPR), catalyzing the conversion of dihydrodipicolinate to tetrahydrodipicolinate. However, it was shown in E.coli that the substrate of the enzymatic reaction is not dihydrodipicolinate (DHDP) but in fact (2S,4S)-4-hydroxy-2,3,4,5-tetrahydrodipicolinic acid (HTPA), the product released by the DapA-catalyzed reaction.</text>
</comment>
<feature type="active site" description="Proton donor/acceptor" evidence="13">
    <location>
        <position position="145"/>
    </location>
</feature>
<feature type="binding site" evidence="13">
    <location>
        <begin position="155"/>
        <end position="156"/>
    </location>
    <ligand>
        <name>(S)-2,3,4,5-tetrahydrodipicolinate</name>
        <dbReference type="ChEBI" id="CHEBI:16845"/>
    </ligand>
</feature>
<evidence type="ECO:0000256" key="7">
    <source>
        <dbReference type="ARBA" id="ARBA00023027"/>
    </source>
</evidence>
<dbReference type="GO" id="GO:0005829">
    <property type="term" value="C:cytosol"/>
    <property type="evidence" value="ECO:0007669"/>
    <property type="project" value="TreeGrafter"/>
</dbReference>
<evidence type="ECO:0000259" key="15">
    <source>
        <dbReference type="Pfam" id="PF05173"/>
    </source>
</evidence>
<comment type="catalytic activity">
    <reaction evidence="11 13">
        <text>(S)-2,3,4,5-tetrahydrodipicolinate + NADP(+) + H2O = (2S,4S)-4-hydroxy-2,3,4,5-tetrahydrodipicolinate + NADPH + H(+)</text>
        <dbReference type="Rhea" id="RHEA:35331"/>
        <dbReference type="ChEBI" id="CHEBI:15377"/>
        <dbReference type="ChEBI" id="CHEBI:15378"/>
        <dbReference type="ChEBI" id="CHEBI:16845"/>
        <dbReference type="ChEBI" id="CHEBI:57783"/>
        <dbReference type="ChEBI" id="CHEBI:58349"/>
        <dbReference type="ChEBI" id="CHEBI:67139"/>
        <dbReference type="EC" id="1.17.1.8"/>
    </reaction>
</comment>
<dbReference type="RefSeq" id="WP_035421190.1">
    <property type="nucleotide sequence ID" value="NZ_ALXG01000004.1"/>
</dbReference>
<evidence type="ECO:0000256" key="10">
    <source>
        <dbReference type="ARBA" id="ARBA00038983"/>
    </source>
</evidence>
<feature type="domain" description="Dihydrodipicolinate reductase C-terminal" evidence="15">
    <location>
        <begin position="122"/>
        <end position="255"/>
    </location>
</feature>
<evidence type="ECO:0000256" key="3">
    <source>
        <dbReference type="ARBA" id="ARBA00022605"/>
    </source>
</evidence>
<protein>
    <recommendedName>
        <fullName evidence="10 13">4-hydroxy-tetrahydrodipicolinate reductase</fullName>
        <shortName evidence="13">HTPA reductase</shortName>
        <ecNumber evidence="10 13">1.17.1.8</ecNumber>
    </recommendedName>
</protein>
<dbReference type="OrthoDB" id="9790352at2"/>
<dbReference type="Proteomes" id="UP000019474">
    <property type="component" value="Unassembled WGS sequence"/>
</dbReference>
<proteinExistence type="inferred from homology"/>
<evidence type="ECO:0000256" key="9">
    <source>
        <dbReference type="ARBA" id="ARBA00037922"/>
    </source>
</evidence>
<dbReference type="PIRSF" id="PIRSF000161">
    <property type="entry name" value="DHPR"/>
    <property type="match status" value="1"/>
</dbReference>
<dbReference type="GO" id="GO:0009089">
    <property type="term" value="P:lysine biosynthetic process via diaminopimelate"/>
    <property type="evidence" value="ECO:0007669"/>
    <property type="project" value="UniProtKB-UniRule"/>
</dbReference>
<dbReference type="PATRIC" id="fig|1221538.3.peg.30"/>